<dbReference type="Gene3D" id="3.90.1720.10">
    <property type="entry name" value="endopeptidase domain like (from Nostoc punctiforme)"/>
    <property type="match status" value="1"/>
</dbReference>
<feature type="signal peptide" evidence="1">
    <location>
        <begin position="1"/>
        <end position="26"/>
    </location>
</feature>
<accession>A0ABT4BAT7</accession>
<evidence type="ECO:0000313" key="3">
    <source>
        <dbReference type="Proteomes" id="UP001151002"/>
    </source>
</evidence>
<dbReference type="EMBL" id="JAPNTZ010000016">
    <property type="protein sequence ID" value="MCY1143581.1"/>
    <property type="molecule type" value="Genomic_DNA"/>
</dbReference>
<dbReference type="Gene3D" id="2.115.10.10">
    <property type="entry name" value="Tachylectin 2"/>
    <property type="match status" value="1"/>
</dbReference>
<name>A0ABT4BAT7_9ACTN</name>
<proteinExistence type="predicted"/>
<organism evidence="2 3">
    <name type="scientific">Paractinoplanes pyxinae</name>
    <dbReference type="NCBI Taxonomy" id="2997416"/>
    <lineage>
        <taxon>Bacteria</taxon>
        <taxon>Bacillati</taxon>
        <taxon>Actinomycetota</taxon>
        <taxon>Actinomycetes</taxon>
        <taxon>Micromonosporales</taxon>
        <taxon>Micromonosporaceae</taxon>
        <taxon>Paractinoplanes</taxon>
    </lineage>
</organism>
<sequence>MRRVAGTVLAALVTVGGVAVAGPAQAAGSYHSGRCYDNGDDAYVTRGAALARARSWVNDDVSYSQSRCYNNSYGDYRTDCSGLVSLAWGLGSLGDVWATSNLDLRSTRIAAADLLPGDVLLRYTGDPDTNHAAVFVRWSDSGRTRPVVIEQSGGVGRATERTWGSYAGYTPVRYDRIGASAPVSIYGTLADGRLTYSTIEPGSGQRLKTVTSNAALGFTPVAMATLNFNTILVTAPGGKLYRVDVITNNNSLIYDPPVEIGAGWTHDLLTYDGSGHLFGIANGVLRQYTVNRTKPAEGDIVSNGIIGNGFTLKTLAATGPDWLLGTTDAGELISYRIQPGDWDRFELRSSTWQVFDHMVSPGGGLYYGHHRDGSLAFYVDGEPFDGSGGDIRGRAPVDERGWTQTLLSAMPMRF</sequence>
<evidence type="ECO:0000313" key="2">
    <source>
        <dbReference type="EMBL" id="MCY1143581.1"/>
    </source>
</evidence>
<feature type="chain" id="PRO_5046114546" evidence="1">
    <location>
        <begin position="27"/>
        <end position="414"/>
    </location>
</feature>
<reference evidence="2" key="1">
    <citation type="submission" date="2022-11" db="EMBL/GenBank/DDBJ databases">
        <authorList>
            <person name="Somphong A."/>
            <person name="Phongsopitanun W."/>
        </authorList>
    </citation>
    <scope>NUCLEOTIDE SEQUENCE</scope>
    <source>
        <strain evidence="2">Pm04-4</strain>
    </source>
</reference>
<comment type="caution">
    <text evidence="2">The sequence shown here is derived from an EMBL/GenBank/DDBJ whole genome shotgun (WGS) entry which is preliminary data.</text>
</comment>
<evidence type="ECO:0000256" key="1">
    <source>
        <dbReference type="SAM" id="SignalP"/>
    </source>
</evidence>
<dbReference type="Proteomes" id="UP001151002">
    <property type="component" value="Unassembled WGS sequence"/>
</dbReference>
<dbReference type="RefSeq" id="WP_267568112.1">
    <property type="nucleotide sequence ID" value="NZ_JAPNTZ010000016.1"/>
</dbReference>
<protein>
    <submittedName>
        <fullName evidence="2">Tachylectin-related carbohydrate-binding protein</fullName>
    </submittedName>
</protein>
<gene>
    <name evidence="2" type="ORF">OWR29_36745</name>
</gene>
<keyword evidence="1" id="KW-0732">Signal</keyword>
<keyword evidence="3" id="KW-1185">Reference proteome</keyword>